<dbReference type="Gene3D" id="3.40.225.10">
    <property type="entry name" value="Class II aldolase/adducin N-terminal domain"/>
    <property type="match status" value="1"/>
</dbReference>
<gene>
    <name evidence="3" type="ORF">FHP24_27485</name>
</gene>
<dbReference type="EMBL" id="VDMN01000011">
    <property type="protein sequence ID" value="TNM59914.1"/>
    <property type="molecule type" value="Genomic_DNA"/>
</dbReference>
<evidence type="ECO:0000256" key="1">
    <source>
        <dbReference type="ARBA" id="ARBA00037961"/>
    </source>
</evidence>
<dbReference type="PANTHER" id="PTHR10672">
    <property type="entry name" value="ADDUCIN"/>
    <property type="match status" value="1"/>
</dbReference>
<dbReference type="SMART" id="SM01007">
    <property type="entry name" value="Aldolase_II"/>
    <property type="match status" value="1"/>
</dbReference>
<protein>
    <recommendedName>
        <fullName evidence="2">Class II aldolase/adducin N-terminal domain-containing protein</fullName>
    </recommendedName>
</protein>
<reference evidence="3 4" key="1">
    <citation type="submission" date="2019-06" db="EMBL/GenBank/DDBJ databases">
        <title>The draft genome of Rhizobium smilacinae PTYR-5.</title>
        <authorList>
            <person name="Liu L."/>
            <person name="Li L."/>
            <person name="Zhang X."/>
        </authorList>
    </citation>
    <scope>NUCLEOTIDE SEQUENCE [LARGE SCALE GENOMIC DNA]</scope>
    <source>
        <strain evidence="3 4">PTYR-5</strain>
    </source>
</reference>
<proteinExistence type="inferred from homology"/>
<dbReference type="RefSeq" id="WP_139679438.1">
    <property type="nucleotide sequence ID" value="NZ_VDMN01000011.1"/>
</dbReference>
<sequence>MTGYAVARTDLHRQLAAVHRICARLDLHEAIDGHISMRLEDDKQMLVSPYPLHWSEVTASSIPTLDLTNGDVVAGDYALDRPTWCVHSGLQRLHPRHRCFLHVHSPYATAISCRKDGRLLPIHQHLIGLYNDIAYYDDYEGEVITEEYGERLARAMGEKSIVFLANHGVVTGGLTPAKAFKRLYYLERACKFQILAESGNATLKFLEKSVVEAFSSEPDSEAWGHDDNFLAAWMRILDRESPEYAS</sequence>
<dbReference type="SUPFAM" id="SSF53639">
    <property type="entry name" value="AraD/HMP-PK domain-like"/>
    <property type="match status" value="1"/>
</dbReference>
<dbReference type="Proteomes" id="UP000311605">
    <property type="component" value="Unassembled WGS sequence"/>
</dbReference>
<dbReference type="Pfam" id="PF00596">
    <property type="entry name" value="Aldolase_II"/>
    <property type="match status" value="1"/>
</dbReference>
<dbReference type="AlphaFoldDB" id="A0A5C4XBX6"/>
<dbReference type="GO" id="GO:0051015">
    <property type="term" value="F:actin filament binding"/>
    <property type="evidence" value="ECO:0007669"/>
    <property type="project" value="TreeGrafter"/>
</dbReference>
<evidence type="ECO:0000313" key="3">
    <source>
        <dbReference type="EMBL" id="TNM59914.1"/>
    </source>
</evidence>
<keyword evidence="4" id="KW-1185">Reference proteome</keyword>
<dbReference type="InterPro" id="IPR036409">
    <property type="entry name" value="Aldolase_II/adducin_N_sf"/>
</dbReference>
<comment type="caution">
    <text evidence="3">The sequence shown here is derived from an EMBL/GenBank/DDBJ whole genome shotgun (WGS) entry which is preliminary data.</text>
</comment>
<evidence type="ECO:0000259" key="2">
    <source>
        <dbReference type="SMART" id="SM01007"/>
    </source>
</evidence>
<name>A0A5C4XBX6_9HYPH</name>
<dbReference type="OrthoDB" id="5291399at2"/>
<comment type="similarity">
    <text evidence="1">Belongs to the aldolase class II family.</text>
</comment>
<evidence type="ECO:0000313" key="4">
    <source>
        <dbReference type="Proteomes" id="UP000311605"/>
    </source>
</evidence>
<dbReference type="InterPro" id="IPR001303">
    <property type="entry name" value="Aldolase_II/adducin_N"/>
</dbReference>
<organism evidence="3 4">
    <name type="scientific">Aliirhizobium smilacinae</name>
    <dbReference type="NCBI Taxonomy" id="1395944"/>
    <lineage>
        <taxon>Bacteria</taxon>
        <taxon>Pseudomonadati</taxon>
        <taxon>Pseudomonadota</taxon>
        <taxon>Alphaproteobacteria</taxon>
        <taxon>Hyphomicrobiales</taxon>
        <taxon>Rhizobiaceae</taxon>
        <taxon>Aliirhizobium</taxon>
    </lineage>
</organism>
<dbReference type="GO" id="GO:0005856">
    <property type="term" value="C:cytoskeleton"/>
    <property type="evidence" value="ECO:0007669"/>
    <property type="project" value="TreeGrafter"/>
</dbReference>
<feature type="domain" description="Class II aldolase/adducin N-terminal" evidence="2">
    <location>
        <begin position="13"/>
        <end position="194"/>
    </location>
</feature>
<dbReference type="InterPro" id="IPR051017">
    <property type="entry name" value="Aldolase-II_Adducin_sf"/>
</dbReference>
<accession>A0A5C4XBX6</accession>
<dbReference type="PANTHER" id="PTHR10672:SF21">
    <property type="entry name" value="CLASS II ALDOLASE_ADDUCIN N-TERMINAL DOMAIN-CONTAINING PROTEIN"/>
    <property type="match status" value="1"/>
</dbReference>